<dbReference type="EMBL" id="JBHSQH010000008">
    <property type="protein sequence ID" value="MFC5973863.1"/>
    <property type="molecule type" value="Genomic_DNA"/>
</dbReference>
<dbReference type="InterPro" id="IPR001296">
    <property type="entry name" value="Glyco_trans_1"/>
</dbReference>
<evidence type="ECO:0000259" key="2">
    <source>
        <dbReference type="Pfam" id="PF13439"/>
    </source>
</evidence>
<accession>A0ABD5RTH8</accession>
<organism evidence="3 4">
    <name type="scientific">Halomarina salina</name>
    <dbReference type="NCBI Taxonomy" id="1872699"/>
    <lineage>
        <taxon>Archaea</taxon>
        <taxon>Methanobacteriati</taxon>
        <taxon>Methanobacteriota</taxon>
        <taxon>Stenosarchaea group</taxon>
        <taxon>Halobacteria</taxon>
        <taxon>Halobacteriales</taxon>
        <taxon>Natronomonadaceae</taxon>
        <taxon>Halomarina</taxon>
    </lineage>
</organism>
<dbReference type="Pfam" id="PF13439">
    <property type="entry name" value="Glyco_transf_4"/>
    <property type="match status" value="1"/>
</dbReference>
<feature type="domain" description="Glycosyltransferase subfamily 4-like N-terminal" evidence="2">
    <location>
        <begin position="15"/>
        <end position="170"/>
    </location>
</feature>
<dbReference type="AlphaFoldDB" id="A0ABD5RTH8"/>
<reference evidence="3 4" key="1">
    <citation type="journal article" date="2019" name="Int. J. Syst. Evol. Microbiol.">
        <title>The Global Catalogue of Microorganisms (GCM) 10K type strain sequencing project: providing services to taxonomists for standard genome sequencing and annotation.</title>
        <authorList>
            <consortium name="The Broad Institute Genomics Platform"/>
            <consortium name="The Broad Institute Genome Sequencing Center for Infectious Disease"/>
            <person name="Wu L."/>
            <person name="Ma J."/>
        </authorList>
    </citation>
    <scope>NUCLEOTIDE SEQUENCE [LARGE SCALE GENOMIC DNA]</scope>
    <source>
        <strain evidence="3 4">CGMCC 1.12543</strain>
    </source>
</reference>
<dbReference type="SUPFAM" id="SSF53756">
    <property type="entry name" value="UDP-Glycosyltransferase/glycogen phosphorylase"/>
    <property type="match status" value="1"/>
</dbReference>
<evidence type="ECO:0000313" key="3">
    <source>
        <dbReference type="EMBL" id="MFC5973863.1"/>
    </source>
</evidence>
<name>A0ABD5RTH8_9EURY</name>
<dbReference type="RefSeq" id="WP_247421796.1">
    <property type="nucleotide sequence ID" value="NZ_JALLGW010000006.1"/>
</dbReference>
<dbReference type="Pfam" id="PF00534">
    <property type="entry name" value="Glycos_transf_1"/>
    <property type="match status" value="1"/>
</dbReference>
<evidence type="ECO:0000259" key="1">
    <source>
        <dbReference type="Pfam" id="PF00534"/>
    </source>
</evidence>
<sequence length="356" mass="37808">MHILHVTHRYPPSDGGVERHVRALATRQRRAGHRVTVVAADGGDLPVFEVREGVAVRRLRGVAPGDAYYFAPGLSSALQGGPADLVHVHNYHAFPFVQAALATDVPVVATPHYHGTSADRLRRLLLAAYRPLGRRALARAAAVVAVSDWERERLAADFGVDATLVRNGVDQRFAAARGAGHDRDRPYLLCVGRLVEYKGVGHAIRALASLPEYDLLVAGSGPERAAFERLARRAGVADRVTFLGYVPDDDLPAFYAGASAHLALSSVEAYGLTVGESLAAGTPAVVSATRGLRDWAAREDCVGVADRSPHTVATAVHRAVGRAAPSAAIPTWDDCADGVAAVYDRVVDGSDAVDEF</sequence>
<dbReference type="PANTHER" id="PTHR45947">
    <property type="entry name" value="SULFOQUINOVOSYL TRANSFERASE SQD2"/>
    <property type="match status" value="1"/>
</dbReference>
<dbReference type="PANTHER" id="PTHR45947:SF3">
    <property type="entry name" value="SULFOQUINOVOSYL TRANSFERASE SQD2"/>
    <property type="match status" value="1"/>
</dbReference>
<dbReference type="InterPro" id="IPR028098">
    <property type="entry name" value="Glyco_trans_4-like_N"/>
</dbReference>
<protein>
    <submittedName>
        <fullName evidence="3">Glycosyltransferase family 4 protein</fullName>
    </submittedName>
</protein>
<dbReference type="InterPro" id="IPR050194">
    <property type="entry name" value="Glycosyltransferase_grp1"/>
</dbReference>
<evidence type="ECO:0000313" key="4">
    <source>
        <dbReference type="Proteomes" id="UP001596099"/>
    </source>
</evidence>
<feature type="domain" description="Glycosyl transferase family 1" evidence="1">
    <location>
        <begin position="179"/>
        <end position="300"/>
    </location>
</feature>
<dbReference type="Gene3D" id="3.40.50.2000">
    <property type="entry name" value="Glycogen Phosphorylase B"/>
    <property type="match status" value="2"/>
</dbReference>
<keyword evidence="4" id="KW-1185">Reference proteome</keyword>
<proteinExistence type="predicted"/>
<dbReference type="Proteomes" id="UP001596099">
    <property type="component" value="Unassembled WGS sequence"/>
</dbReference>
<gene>
    <name evidence="3" type="ORF">ACFPYI_21275</name>
</gene>
<comment type="caution">
    <text evidence="3">The sequence shown here is derived from an EMBL/GenBank/DDBJ whole genome shotgun (WGS) entry which is preliminary data.</text>
</comment>
<dbReference type="CDD" id="cd03801">
    <property type="entry name" value="GT4_PimA-like"/>
    <property type="match status" value="1"/>
</dbReference>